<dbReference type="FunCoup" id="A0A066WHQ5">
    <property type="interactions" value="15"/>
</dbReference>
<keyword evidence="3" id="KW-1185">Reference proteome</keyword>
<dbReference type="OrthoDB" id="434695at2759"/>
<dbReference type="InterPro" id="IPR011990">
    <property type="entry name" value="TPR-like_helical_dom_sf"/>
</dbReference>
<dbReference type="RefSeq" id="XP_013246409.1">
    <property type="nucleotide sequence ID" value="XM_013390955.1"/>
</dbReference>
<organism evidence="2 3">
    <name type="scientific">Tilletiaria anomala (strain ATCC 24038 / CBS 436.72 / UBC 951)</name>
    <dbReference type="NCBI Taxonomy" id="1037660"/>
    <lineage>
        <taxon>Eukaryota</taxon>
        <taxon>Fungi</taxon>
        <taxon>Dikarya</taxon>
        <taxon>Basidiomycota</taxon>
        <taxon>Ustilaginomycotina</taxon>
        <taxon>Exobasidiomycetes</taxon>
        <taxon>Georgefischeriales</taxon>
        <taxon>Tilletiariaceae</taxon>
        <taxon>Tilletiaria</taxon>
    </lineage>
</organism>
<dbReference type="GO" id="GO:0006893">
    <property type="term" value="P:Golgi to plasma membrane transport"/>
    <property type="evidence" value="ECO:0007669"/>
    <property type="project" value="TreeGrafter"/>
</dbReference>
<dbReference type="InterPro" id="IPR015374">
    <property type="entry name" value="ChAPs"/>
</dbReference>
<reference evidence="2 3" key="1">
    <citation type="submission" date="2014-05" db="EMBL/GenBank/DDBJ databases">
        <title>Draft genome sequence of a rare smut relative, Tilletiaria anomala UBC 951.</title>
        <authorList>
            <consortium name="DOE Joint Genome Institute"/>
            <person name="Toome M."/>
            <person name="Kuo A."/>
            <person name="Henrissat B."/>
            <person name="Lipzen A."/>
            <person name="Tritt A."/>
            <person name="Yoshinaga Y."/>
            <person name="Zane M."/>
            <person name="Barry K."/>
            <person name="Grigoriev I.V."/>
            <person name="Spatafora J.W."/>
            <person name="Aimea M.C."/>
        </authorList>
    </citation>
    <scope>NUCLEOTIDE SEQUENCE [LARGE SCALE GENOMIC DNA]</scope>
    <source>
        <strain evidence="2 3">UBC 951</strain>
    </source>
</reference>
<comment type="caution">
    <text evidence="2">The sequence shown here is derived from an EMBL/GenBank/DDBJ whole genome shotgun (WGS) entry which is preliminary data.</text>
</comment>
<dbReference type="PANTHER" id="PTHR31975">
    <property type="entry name" value="BUD SITE SELECTION PROTEIN 7-RELATED"/>
    <property type="match status" value="1"/>
</dbReference>
<evidence type="ECO:0000313" key="2">
    <source>
        <dbReference type="EMBL" id="KDN53537.1"/>
    </source>
</evidence>
<dbReference type="AlphaFoldDB" id="A0A066WHQ5"/>
<feature type="compositionally biased region" description="Polar residues" evidence="1">
    <location>
        <begin position="430"/>
        <end position="441"/>
    </location>
</feature>
<evidence type="ECO:0000313" key="3">
    <source>
        <dbReference type="Proteomes" id="UP000027361"/>
    </source>
</evidence>
<dbReference type="FunFam" id="1.25.40.10:FF:000149">
    <property type="entry name" value="Clathrin-coated vesiclec protein (Bud7)"/>
    <property type="match status" value="1"/>
</dbReference>
<dbReference type="HOGENOM" id="CLU_019711_0_0_1"/>
<dbReference type="Gene3D" id="1.25.40.10">
    <property type="entry name" value="Tetratricopeptide repeat domain"/>
    <property type="match status" value="2"/>
</dbReference>
<dbReference type="Proteomes" id="UP000027361">
    <property type="component" value="Unassembled WGS sequence"/>
</dbReference>
<protein>
    <submittedName>
        <fullName evidence="2">Chaps-domain-containing protein</fullName>
    </submittedName>
</protein>
<feature type="region of interest" description="Disordered" evidence="1">
    <location>
        <begin position="484"/>
        <end position="516"/>
    </location>
</feature>
<name>A0A066WHQ5_TILAU</name>
<dbReference type="PANTHER" id="PTHR31975:SF1">
    <property type="entry name" value="BUD SITE SELECTION PROTEIN 7-RELATED"/>
    <property type="match status" value="1"/>
</dbReference>
<feature type="region of interest" description="Disordered" evidence="1">
    <location>
        <begin position="570"/>
        <end position="619"/>
    </location>
</feature>
<dbReference type="Pfam" id="PF09295">
    <property type="entry name" value="ChAPs"/>
    <property type="match status" value="1"/>
</dbReference>
<accession>A0A066WHQ5</accession>
<dbReference type="GeneID" id="25263070"/>
<dbReference type="GO" id="GO:0034044">
    <property type="term" value="C:exomer complex"/>
    <property type="evidence" value="ECO:0007669"/>
    <property type="project" value="UniProtKB-ARBA"/>
</dbReference>
<dbReference type="EMBL" id="JMSN01000001">
    <property type="protein sequence ID" value="KDN53537.1"/>
    <property type="molecule type" value="Genomic_DNA"/>
</dbReference>
<dbReference type="SUPFAM" id="SSF48452">
    <property type="entry name" value="TPR-like"/>
    <property type="match status" value="1"/>
</dbReference>
<sequence>MGDAFLNQPEFFEVNLGESLESRTETLASFRELGPPDLCHVIKTTGKAASKDIGSYHYVSGVDASSSAALAAYINSLTYELDQNPAWFSGKGPYKLKSGTYCCFNAFSRVDVRVEVRIPGSVDAYVVDLRGERHPPNAELWQEVYLSALLRSILYADDVNYRLAGYRKLDPIASPEAEHRFLQAAENLFFKGWQLGSDPEIQVATVVSNHLSNGILKYFGEANRYEHAVNLFEKLYAREPEVAALVASAYIGMHEEMKAVQIMHHAIRENPQSYALLHVQADFLRSRGKHDWALRLAKQAVNCAPSEFTTWAKVTECYIDLGDFESALFTLNSCPMFTYNERDLHRMPPPARSHLPVKQFIADSSLLNEDNAKDNEADVALLRLPAPALRGTFAKAYTLLTKLVSRIGWDELLKRRSAVFVMEEEYRLQKSGQEPRSTNAAESVPGANSAAAAEVQPDMAASSVIDSANTNGTADGVAATATQEDGDARADAGPENAEEQEPGDYSETADGGDGEKEETIQLGEKLGGLGINSATDASSQSIPTIKISTESDHEREQEALDQYMKDELTEDGSKENASAGDDTANTSVRVQPPPLEKPATAQASHSHERTDSAAAGTGTVGAGAGVVNGSVQADKHKAVSAAVEKDLHSAGGVTAAAGGGAYTFSNKRLCERWLDNLFMVLYEDLRVYTIWRAEMAHYKAQNIPYNKTGMEWEILGDLASRLQHKEEATEAFTKCIETRFSAKAYLSLLDMYMEAKDLRRTLWTAIKLTTYHHRWYMEGSFPGAVAKSLFTLIKTEGLAKVSYTLVSMSPPQPILRLMQNYFAYAQLFRVPGHDW</sequence>
<evidence type="ECO:0000256" key="1">
    <source>
        <dbReference type="SAM" id="MobiDB-lite"/>
    </source>
</evidence>
<feature type="compositionally biased region" description="Polar residues" evidence="1">
    <location>
        <begin position="532"/>
        <end position="548"/>
    </location>
</feature>
<proteinExistence type="predicted"/>
<dbReference type="InParanoid" id="A0A066WHQ5"/>
<feature type="region of interest" description="Disordered" evidence="1">
    <location>
        <begin position="528"/>
        <end position="557"/>
    </location>
</feature>
<dbReference type="STRING" id="1037660.A0A066WHQ5"/>
<dbReference type="OMA" id="IEAYQHC"/>
<gene>
    <name evidence="2" type="ORF">K437DRAFT_241722</name>
</gene>
<feature type="region of interest" description="Disordered" evidence="1">
    <location>
        <begin position="427"/>
        <end position="455"/>
    </location>
</feature>